<dbReference type="AlphaFoldDB" id="A0A6P3IUE8"/>
<comment type="similarity">
    <text evidence="1">Belongs to the CDR2 family.</text>
</comment>
<evidence type="ECO:0000313" key="6">
    <source>
        <dbReference type="RefSeq" id="XP_010854795.1"/>
    </source>
</evidence>
<reference evidence="6" key="1">
    <citation type="submission" date="2025-08" db="UniProtKB">
        <authorList>
            <consortium name="RefSeq"/>
        </authorList>
    </citation>
    <scope>IDENTIFICATION</scope>
    <source>
        <tissue evidence="6">Blood</tissue>
    </source>
</reference>
<dbReference type="PANTHER" id="PTHR19232">
    <property type="entry name" value="CENTROCORTIN FAMILY MEMBER"/>
    <property type="match status" value="1"/>
</dbReference>
<organism evidence="5 6">
    <name type="scientific">Bison bison bison</name>
    <name type="common">North American plains bison</name>
    <dbReference type="NCBI Taxonomy" id="43346"/>
    <lineage>
        <taxon>Eukaryota</taxon>
        <taxon>Metazoa</taxon>
        <taxon>Chordata</taxon>
        <taxon>Craniata</taxon>
        <taxon>Vertebrata</taxon>
        <taxon>Euteleostomi</taxon>
        <taxon>Mammalia</taxon>
        <taxon>Eutheria</taxon>
        <taxon>Laurasiatheria</taxon>
        <taxon>Artiodactyla</taxon>
        <taxon>Ruminantia</taxon>
        <taxon>Pecora</taxon>
        <taxon>Bovidae</taxon>
        <taxon>Bovinae</taxon>
        <taxon>Bison</taxon>
    </lineage>
</organism>
<gene>
    <name evidence="6" type="primary">CDR2L</name>
</gene>
<dbReference type="RefSeq" id="XP_010854795.1">
    <property type="nucleotide sequence ID" value="XM_010856493.1"/>
</dbReference>
<evidence type="ECO:0000256" key="1">
    <source>
        <dbReference type="ARBA" id="ARBA00009019"/>
    </source>
</evidence>
<accession>A0A6P3IUE8</accession>
<sequence>MRRAARMEDFTAEEEEPWYDQQDLEQDLHLAAELGKTLLERNKELEESLQQMYSTNEEQVQEIEYLTKQLDTLRHVNEQHAKVYEQLDLAARDLELTNQKLVLESKVAQQKIHGLTETIERLQTQVEELQAQVEQLRDLEQLRVRREKRGRRRTIHTLPCLKELCTSPRCEDAFRLHSSSLELGPRPLELENERLQTLVGVLRSQVSQERQRKERAEREYAAVLQEYSELERQLCELEGLGREDHLAEALLAPLTRAPEADDPQPGIGDDSGPQDGVSSPAASPGHAVRKSCSDTALNAIVAKDPASRHAGNLTLHANSVRKRGMSILREVDEQYHALLEKYEELLSKCRQHGAGVRHAGVQTSRPISRDSSWRDLRAGEEGLGEAKTEKSLSQHVEAVDKRLEQSQPEYKALFKEIFSRIQKTKADINATKVKTHSSK</sequence>
<keyword evidence="5" id="KW-1185">Reference proteome</keyword>
<feature type="coiled-coil region" evidence="3">
    <location>
        <begin position="199"/>
        <end position="233"/>
    </location>
</feature>
<feature type="region of interest" description="Disordered" evidence="4">
    <location>
        <begin position="256"/>
        <end position="290"/>
    </location>
</feature>
<dbReference type="CTD" id="30850"/>
<dbReference type="InterPro" id="IPR026079">
    <property type="entry name" value="CDR2"/>
</dbReference>
<dbReference type="PANTHER" id="PTHR19232:SF10">
    <property type="entry name" value="CEREBELLAR DEGENERATION-RELATED PROTEIN 2-LIKE"/>
    <property type="match status" value="1"/>
</dbReference>
<evidence type="ECO:0000256" key="4">
    <source>
        <dbReference type="SAM" id="MobiDB-lite"/>
    </source>
</evidence>
<name>A0A6P3IUE8_BISBB</name>
<dbReference type="KEGG" id="bbis:105000541"/>
<evidence type="ECO:0000313" key="5">
    <source>
        <dbReference type="Proteomes" id="UP000515208"/>
    </source>
</evidence>
<evidence type="ECO:0000256" key="2">
    <source>
        <dbReference type="ARBA" id="ARBA00023054"/>
    </source>
</evidence>
<evidence type="ECO:0000256" key="3">
    <source>
        <dbReference type="SAM" id="Coils"/>
    </source>
</evidence>
<dbReference type="GeneID" id="105000541"/>
<feature type="coiled-coil region" evidence="3">
    <location>
        <begin position="42"/>
        <end position="149"/>
    </location>
</feature>
<dbReference type="Proteomes" id="UP000515208">
    <property type="component" value="Unplaced"/>
</dbReference>
<dbReference type="OrthoDB" id="10059415at2759"/>
<proteinExistence type="inferred from homology"/>
<protein>
    <submittedName>
        <fullName evidence="6">Cerebellar degeneration-related protein 2-like</fullName>
    </submittedName>
</protein>
<keyword evidence="2 3" id="KW-0175">Coiled coil</keyword>